<name>A0A1L9RRG8_ASPWE</name>
<feature type="region of interest" description="Disordered" evidence="1">
    <location>
        <begin position="1"/>
        <end position="89"/>
    </location>
</feature>
<feature type="compositionally biased region" description="Basic and acidic residues" evidence="1">
    <location>
        <begin position="370"/>
        <end position="381"/>
    </location>
</feature>
<feature type="compositionally biased region" description="Polar residues" evidence="1">
    <location>
        <begin position="47"/>
        <end position="63"/>
    </location>
</feature>
<organism evidence="2 3">
    <name type="scientific">Aspergillus wentii DTO 134E9</name>
    <dbReference type="NCBI Taxonomy" id="1073089"/>
    <lineage>
        <taxon>Eukaryota</taxon>
        <taxon>Fungi</taxon>
        <taxon>Dikarya</taxon>
        <taxon>Ascomycota</taxon>
        <taxon>Pezizomycotina</taxon>
        <taxon>Eurotiomycetes</taxon>
        <taxon>Eurotiomycetidae</taxon>
        <taxon>Eurotiales</taxon>
        <taxon>Aspergillaceae</taxon>
        <taxon>Aspergillus</taxon>
        <taxon>Aspergillus subgen. Cremei</taxon>
    </lineage>
</organism>
<feature type="compositionally biased region" description="Polar residues" evidence="1">
    <location>
        <begin position="78"/>
        <end position="89"/>
    </location>
</feature>
<dbReference type="Proteomes" id="UP000184383">
    <property type="component" value="Unassembled WGS sequence"/>
</dbReference>
<dbReference type="EMBL" id="KV878211">
    <property type="protein sequence ID" value="OJJ37463.1"/>
    <property type="molecule type" value="Genomic_DNA"/>
</dbReference>
<accession>A0A1L9RRG8</accession>
<keyword evidence="3" id="KW-1185">Reference proteome</keyword>
<gene>
    <name evidence="2" type="ORF">ASPWEDRAFT_170938</name>
</gene>
<dbReference type="VEuPathDB" id="FungiDB:ASPWEDRAFT_170938"/>
<feature type="compositionally biased region" description="Basic and acidic residues" evidence="1">
    <location>
        <begin position="302"/>
        <end position="315"/>
    </location>
</feature>
<evidence type="ECO:0000313" key="3">
    <source>
        <dbReference type="Proteomes" id="UP000184383"/>
    </source>
</evidence>
<dbReference type="InterPro" id="IPR011990">
    <property type="entry name" value="TPR-like_helical_dom_sf"/>
</dbReference>
<feature type="region of interest" description="Disordered" evidence="1">
    <location>
        <begin position="137"/>
        <end position="158"/>
    </location>
</feature>
<dbReference type="OrthoDB" id="4312109at2759"/>
<sequence>MDVPQDPAGGRPATENSVKESSPITQNDTDHPQNSYMSRSSDYEAAASSQETPVDPTQSSRWTQFLLKYSDPPPEMSRGSSEPAKNTETSLVIENKYQDTRSLEICPSPILETAGNRALLPEVGCMTPVLAANALPSRRCKDHNDPGGKSKRRPKSGGNHCIYPSIWPRKSKTPLMEIAEFEAMMVKHDINFTLLRARMFLDNGHDNDAQAYVMQALEVAQRLGQEPVIARCIFWLGRIEYARGNYTDAYQHFLGARRCLGEYPEGEEDLPLYMSLFQQGLTPEVRERILLEHSKAIVAEYKKARNKHNKGEIPTRKSSRKTTKRKRSPISHDRVLRTPPSKAGKSKDPNEKKGKRNVRRPTVWLTQESEDQHIHPRDEPKKWRRQGPPSIKNIESQWEMNWLTASNKSPHRPEQSAFEFRRYPRGLATRTRLTHIFSEQPWEIIISAKEWEAMQEQKRNKRLTMGHLARERRRLGRKVLEKAKLDSKS</sequence>
<feature type="compositionally biased region" description="Basic residues" evidence="1">
    <location>
        <begin position="317"/>
        <end position="329"/>
    </location>
</feature>
<dbReference type="AlphaFoldDB" id="A0A1L9RRG8"/>
<dbReference type="Gene3D" id="1.25.40.10">
    <property type="entry name" value="Tetratricopeptide repeat domain"/>
    <property type="match status" value="1"/>
</dbReference>
<protein>
    <submittedName>
        <fullName evidence="2">Uncharacterized protein</fullName>
    </submittedName>
</protein>
<reference evidence="3" key="1">
    <citation type="journal article" date="2017" name="Genome Biol.">
        <title>Comparative genomics reveals high biological diversity and specific adaptations in the industrially and medically important fungal genus Aspergillus.</title>
        <authorList>
            <person name="de Vries R.P."/>
            <person name="Riley R."/>
            <person name="Wiebenga A."/>
            <person name="Aguilar-Osorio G."/>
            <person name="Amillis S."/>
            <person name="Uchima C.A."/>
            <person name="Anderluh G."/>
            <person name="Asadollahi M."/>
            <person name="Askin M."/>
            <person name="Barry K."/>
            <person name="Battaglia E."/>
            <person name="Bayram O."/>
            <person name="Benocci T."/>
            <person name="Braus-Stromeyer S.A."/>
            <person name="Caldana C."/>
            <person name="Canovas D."/>
            <person name="Cerqueira G.C."/>
            <person name="Chen F."/>
            <person name="Chen W."/>
            <person name="Choi C."/>
            <person name="Clum A."/>
            <person name="Dos Santos R.A."/>
            <person name="Damasio A.R."/>
            <person name="Diallinas G."/>
            <person name="Emri T."/>
            <person name="Fekete E."/>
            <person name="Flipphi M."/>
            <person name="Freyberg S."/>
            <person name="Gallo A."/>
            <person name="Gournas C."/>
            <person name="Habgood R."/>
            <person name="Hainaut M."/>
            <person name="Harispe M.L."/>
            <person name="Henrissat B."/>
            <person name="Hilden K.S."/>
            <person name="Hope R."/>
            <person name="Hossain A."/>
            <person name="Karabika E."/>
            <person name="Karaffa L."/>
            <person name="Karanyi Z."/>
            <person name="Krasevec N."/>
            <person name="Kuo A."/>
            <person name="Kusch H."/>
            <person name="LaButti K."/>
            <person name="Lagendijk E.L."/>
            <person name="Lapidus A."/>
            <person name="Levasseur A."/>
            <person name="Lindquist E."/>
            <person name="Lipzen A."/>
            <person name="Logrieco A.F."/>
            <person name="MacCabe A."/>
            <person name="Maekelae M.R."/>
            <person name="Malavazi I."/>
            <person name="Melin P."/>
            <person name="Meyer V."/>
            <person name="Mielnichuk N."/>
            <person name="Miskei M."/>
            <person name="Molnar A.P."/>
            <person name="Mule G."/>
            <person name="Ngan C.Y."/>
            <person name="Orejas M."/>
            <person name="Orosz E."/>
            <person name="Ouedraogo J.P."/>
            <person name="Overkamp K.M."/>
            <person name="Park H.-S."/>
            <person name="Perrone G."/>
            <person name="Piumi F."/>
            <person name="Punt P.J."/>
            <person name="Ram A.F."/>
            <person name="Ramon A."/>
            <person name="Rauscher S."/>
            <person name="Record E."/>
            <person name="Riano-Pachon D.M."/>
            <person name="Robert V."/>
            <person name="Roehrig J."/>
            <person name="Ruller R."/>
            <person name="Salamov A."/>
            <person name="Salih N.S."/>
            <person name="Samson R.A."/>
            <person name="Sandor E."/>
            <person name="Sanguinetti M."/>
            <person name="Schuetze T."/>
            <person name="Sepcic K."/>
            <person name="Shelest E."/>
            <person name="Sherlock G."/>
            <person name="Sophianopoulou V."/>
            <person name="Squina F.M."/>
            <person name="Sun H."/>
            <person name="Susca A."/>
            <person name="Todd R.B."/>
            <person name="Tsang A."/>
            <person name="Unkles S.E."/>
            <person name="van de Wiele N."/>
            <person name="van Rossen-Uffink D."/>
            <person name="Oliveira J.V."/>
            <person name="Vesth T.C."/>
            <person name="Visser J."/>
            <person name="Yu J.-H."/>
            <person name="Zhou M."/>
            <person name="Andersen M.R."/>
            <person name="Archer D.B."/>
            <person name="Baker S.E."/>
            <person name="Benoit I."/>
            <person name="Brakhage A.A."/>
            <person name="Braus G.H."/>
            <person name="Fischer R."/>
            <person name="Frisvad J.C."/>
            <person name="Goldman G.H."/>
            <person name="Houbraken J."/>
            <person name="Oakley B."/>
            <person name="Pocsi I."/>
            <person name="Scazzocchio C."/>
            <person name="Seiboth B."/>
            <person name="vanKuyk P.A."/>
            <person name="Wortman J."/>
            <person name="Dyer P.S."/>
            <person name="Grigoriev I.V."/>
        </authorList>
    </citation>
    <scope>NUCLEOTIDE SEQUENCE [LARGE SCALE GENOMIC DNA]</scope>
    <source>
        <strain evidence="3">DTO 134E9</strain>
    </source>
</reference>
<feature type="compositionally biased region" description="Polar residues" evidence="1">
    <location>
        <begin position="14"/>
        <end position="40"/>
    </location>
</feature>
<dbReference type="SUPFAM" id="SSF48452">
    <property type="entry name" value="TPR-like"/>
    <property type="match status" value="1"/>
</dbReference>
<dbReference type="GeneID" id="63746547"/>
<dbReference type="RefSeq" id="XP_040691139.1">
    <property type="nucleotide sequence ID" value="XM_040830699.1"/>
</dbReference>
<evidence type="ECO:0000313" key="2">
    <source>
        <dbReference type="EMBL" id="OJJ37463.1"/>
    </source>
</evidence>
<proteinExistence type="predicted"/>
<feature type="region of interest" description="Disordered" evidence="1">
    <location>
        <begin position="302"/>
        <end position="390"/>
    </location>
</feature>
<evidence type="ECO:0000256" key="1">
    <source>
        <dbReference type="SAM" id="MobiDB-lite"/>
    </source>
</evidence>